<protein>
    <submittedName>
        <fullName evidence="1">Uncharacterized protein</fullName>
    </submittedName>
</protein>
<dbReference type="AlphaFoldDB" id="A0A1N6FL91"/>
<keyword evidence="2" id="KW-1185">Reference proteome</keyword>
<dbReference type="Proteomes" id="UP000185207">
    <property type="component" value="Unassembled WGS sequence"/>
</dbReference>
<evidence type="ECO:0000313" key="1">
    <source>
        <dbReference type="EMBL" id="SIN96024.1"/>
    </source>
</evidence>
<dbReference type="EMBL" id="FSRK01000001">
    <property type="protein sequence ID" value="SIN96024.1"/>
    <property type="molecule type" value="Genomic_DNA"/>
</dbReference>
<dbReference type="STRING" id="1416779.SAMN05444409_1337"/>
<proteinExistence type="predicted"/>
<dbReference type="RefSeq" id="WP_074234036.1">
    <property type="nucleotide sequence ID" value="NZ_FSRK01000001.1"/>
</dbReference>
<name>A0A1N6FL91_9FLAO</name>
<evidence type="ECO:0000313" key="2">
    <source>
        <dbReference type="Proteomes" id="UP000185207"/>
    </source>
</evidence>
<reference evidence="2" key="1">
    <citation type="submission" date="2016-11" db="EMBL/GenBank/DDBJ databases">
        <authorList>
            <person name="Varghese N."/>
            <person name="Submissions S."/>
        </authorList>
    </citation>
    <scope>NUCLEOTIDE SEQUENCE [LARGE SCALE GENOMIC DNA]</scope>
    <source>
        <strain evidence="2">DSM 27623</strain>
    </source>
</reference>
<sequence>MNQLYRFLVLLLLIPNLILSQDISIRNTKSKLNKDIPLLKKKKTTVIFSYNVIGCICPNWKNKNDFYYLEPINNRVKNASDLWKGNNLPLIVKLTGSLVEENGYPNYFTDKQLNKGAKKGKVFRYTKIEVIAK</sequence>
<organism evidence="1 2">
    <name type="scientific">Epilithonimonas zeae</name>
    <dbReference type="NCBI Taxonomy" id="1416779"/>
    <lineage>
        <taxon>Bacteria</taxon>
        <taxon>Pseudomonadati</taxon>
        <taxon>Bacteroidota</taxon>
        <taxon>Flavobacteriia</taxon>
        <taxon>Flavobacteriales</taxon>
        <taxon>Weeksellaceae</taxon>
        <taxon>Chryseobacterium group</taxon>
        <taxon>Epilithonimonas</taxon>
    </lineage>
</organism>
<dbReference type="OrthoDB" id="1452259at2"/>
<accession>A0A1N6FL91</accession>
<gene>
    <name evidence="1" type="ORF">SAMN05444409_1337</name>
</gene>